<dbReference type="Proteomes" id="UP000279968">
    <property type="component" value="Unassembled WGS sequence"/>
</dbReference>
<keyword evidence="2" id="KW-0238">DNA-binding</keyword>
<dbReference type="PROSITE" id="PS01117">
    <property type="entry name" value="HTH_MARR_1"/>
    <property type="match status" value="1"/>
</dbReference>
<keyword evidence="3" id="KW-0804">Transcription</keyword>
<proteinExistence type="predicted"/>
<dbReference type="InterPro" id="IPR000835">
    <property type="entry name" value="HTH_MarR-typ"/>
</dbReference>
<dbReference type="PANTHER" id="PTHR33164">
    <property type="entry name" value="TRANSCRIPTIONAL REGULATOR, MARR FAMILY"/>
    <property type="match status" value="1"/>
</dbReference>
<keyword evidence="1" id="KW-0805">Transcription regulation</keyword>
<organism evidence="5 6">
    <name type="scientific">Micromonospora costi</name>
    <dbReference type="NCBI Taxonomy" id="1530042"/>
    <lineage>
        <taxon>Bacteria</taxon>
        <taxon>Bacillati</taxon>
        <taxon>Actinomycetota</taxon>
        <taxon>Actinomycetes</taxon>
        <taxon>Micromonosporales</taxon>
        <taxon>Micromonosporaceae</taxon>
        <taxon>Micromonospora</taxon>
    </lineage>
</organism>
<dbReference type="InterPro" id="IPR036390">
    <property type="entry name" value="WH_DNA-bd_sf"/>
</dbReference>
<evidence type="ECO:0000256" key="1">
    <source>
        <dbReference type="ARBA" id="ARBA00023015"/>
    </source>
</evidence>
<evidence type="ECO:0000313" key="6">
    <source>
        <dbReference type="Proteomes" id="UP000279968"/>
    </source>
</evidence>
<feature type="domain" description="HTH marR-type" evidence="4">
    <location>
        <begin position="10"/>
        <end position="142"/>
    </location>
</feature>
<dbReference type="PRINTS" id="PR00598">
    <property type="entry name" value="HTHMARR"/>
</dbReference>
<evidence type="ECO:0000313" key="5">
    <source>
        <dbReference type="EMBL" id="RKN58543.1"/>
    </source>
</evidence>
<reference evidence="5 6" key="1">
    <citation type="journal article" date="2015" name="Int. J. Syst. Evol. Microbiol.">
        <title>Micromonospora costi sp. nov., isolated from a leaf of Costus speciosus.</title>
        <authorList>
            <person name="Thawai C."/>
        </authorList>
    </citation>
    <scope>NUCLEOTIDE SEQUENCE [LARGE SCALE GENOMIC DNA]</scope>
    <source>
        <strain evidence="5 6">CS1-12</strain>
    </source>
</reference>
<keyword evidence="6" id="KW-1185">Reference proteome</keyword>
<dbReference type="SMART" id="SM00347">
    <property type="entry name" value="HTH_MARR"/>
    <property type="match status" value="1"/>
</dbReference>
<accession>A0A3B0ADW8</accession>
<dbReference type="InterPro" id="IPR036388">
    <property type="entry name" value="WH-like_DNA-bd_sf"/>
</dbReference>
<dbReference type="PROSITE" id="PS50995">
    <property type="entry name" value="HTH_MARR_2"/>
    <property type="match status" value="1"/>
</dbReference>
<dbReference type="InterPro" id="IPR039422">
    <property type="entry name" value="MarR/SlyA-like"/>
</dbReference>
<dbReference type="Pfam" id="PF12802">
    <property type="entry name" value="MarR_2"/>
    <property type="match status" value="1"/>
</dbReference>
<sequence length="160" mass="17297">MAAGPVHQRERHSGALLEYLARRMRVRSESVLAPLGLRPRHLVALTVLRDTGDISQQGLASTLQIDGTNVVGLLNDLETAGLVERRRSPEDRRRHVVAITPTGSKRLNEAECALATAEDDVLGGLQPAERDQLYDLLRRATSGAGITCAEATADDPDPLC</sequence>
<dbReference type="RefSeq" id="WP_120778710.1">
    <property type="nucleotide sequence ID" value="NZ_JBHLUP010000009.1"/>
</dbReference>
<evidence type="ECO:0000259" key="4">
    <source>
        <dbReference type="PROSITE" id="PS50995"/>
    </source>
</evidence>
<dbReference type="PANTHER" id="PTHR33164:SF43">
    <property type="entry name" value="HTH-TYPE TRANSCRIPTIONAL REPRESSOR YETL"/>
    <property type="match status" value="1"/>
</dbReference>
<comment type="caution">
    <text evidence="5">The sequence shown here is derived from an EMBL/GenBank/DDBJ whole genome shotgun (WGS) entry which is preliminary data.</text>
</comment>
<dbReference type="GO" id="GO:0006950">
    <property type="term" value="P:response to stress"/>
    <property type="evidence" value="ECO:0007669"/>
    <property type="project" value="TreeGrafter"/>
</dbReference>
<dbReference type="SUPFAM" id="SSF46785">
    <property type="entry name" value="Winged helix' DNA-binding domain"/>
    <property type="match status" value="1"/>
</dbReference>
<protein>
    <submittedName>
        <fullName evidence="5">MarR family transcriptional regulator</fullName>
    </submittedName>
</protein>
<dbReference type="AlphaFoldDB" id="A0A3B0ADW8"/>
<gene>
    <name evidence="5" type="ORF">D7193_08430</name>
</gene>
<dbReference type="OrthoDB" id="4463574at2"/>
<dbReference type="GO" id="GO:0003677">
    <property type="term" value="F:DNA binding"/>
    <property type="evidence" value="ECO:0007669"/>
    <property type="project" value="UniProtKB-KW"/>
</dbReference>
<dbReference type="Gene3D" id="1.10.10.10">
    <property type="entry name" value="Winged helix-like DNA-binding domain superfamily/Winged helix DNA-binding domain"/>
    <property type="match status" value="1"/>
</dbReference>
<dbReference type="InterPro" id="IPR023187">
    <property type="entry name" value="Tscrpt_reg_MarR-type_CS"/>
</dbReference>
<dbReference type="GO" id="GO:0003700">
    <property type="term" value="F:DNA-binding transcription factor activity"/>
    <property type="evidence" value="ECO:0007669"/>
    <property type="project" value="InterPro"/>
</dbReference>
<evidence type="ECO:0000256" key="2">
    <source>
        <dbReference type="ARBA" id="ARBA00023125"/>
    </source>
</evidence>
<evidence type="ECO:0000256" key="3">
    <source>
        <dbReference type="ARBA" id="ARBA00023163"/>
    </source>
</evidence>
<name>A0A3B0ADW8_9ACTN</name>
<dbReference type="EMBL" id="RBAN01000001">
    <property type="protein sequence ID" value="RKN58543.1"/>
    <property type="molecule type" value="Genomic_DNA"/>
</dbReference>